<evidence type="ECO:0000259" key="1">
    <source>
        <dbReference type="Pfam" id="PF13472"/>
    </source>
</evidence>
<dbReference type="Pfam" id="PF13472">
    <property type="entry name" value="Lipase_GDSL_2"/>
    <property type="match status" value="1"/>
</dbReference>
<feature type="domain" description="SGNH hydrolase-type esterase" evidence="1">
    <location>
        <begin position="25"/>
        <end position="213"/>
    </location>
</feature>
<keyword evidence="3" id="KW-1185">Reference proteome</keyword>
<comment type="caution">
    <text evidence="2">The sequence shown here is derived from an EMBL/GenBank/DDBJ whole genome shotgun (WGS) entry which is preliminary data.</text>
</comment>
<dbReference type="AlphaFoldDB" id="A0A3B0C302"/>
<dbReference type="GO" id="GO:0004622">
    <property type="term" value="F:phosphatidylcholine lysophospholipase activity"/>
    <property type="evidence" value="ECO:0007669"/>
    <property type="project" value="TreeGrafter"/>
</dbReference>
<evidence type="ECO:0000313" key="3">
    <source>
        <dbReference type="Proteomes" id="UP000282311"/>
    </source>
</evidence>
<dbReference type="Proteomes" id="UP000282311">
    <property type="component" value="Unassembled WGS sequence"/>
</dbReference>
<proteinExistence type="predicted"/>
<dbReference type="OrthoDB" id="9794725at2"/>
<organism evidence="2 3">
    <name type="scientific">Paenibacillus ginsengarvi</name>
    <dbReference type="NCBI Taxonomy" id="400777"/>
    <lineage>
        <taxon>Bacteria</taxon>
        <taxon>Bacillati</taxon>
        <taxon>Bacillota</taxon>
        <taxon>Bacilli</taxon>
        <taxon>Bacillales</taxon>
        <taxon>Paenibacillaceae</taxon>
        <taxon>Paenibacillus</taxon>
    </lineage>
</organism>
<dbReference type="InterPro" id="IPR013830">
    <property type="entry name" value="SGNH_hydro"/>
</dbReference>
<dbReference type="InterPro" id="IPR036514">
    <property type="entry name" value="SGNH_hydro_sf"/>
</dbReference>
<dbReference type="PANTHER" id="PTHR30383">
    <property type="entry name" value="THIOESTERASE 1/PROTEASE 1/LYSOPHOSPHOLIPASE L1"/>
    <property type="match status" value="1"/>
</dbReference>
<reference evidence="2 3" key="1">
    <citation type="journal article" date="2007" name="Int. J. Syst. Evol. Microbiol.">
        <title>Paenibacillus ginsengarvi sp. nov., isolated from soil from ginseng cultivation.</title>
        <authorList>
            <person name="Yoon M.H."/>
            <person name="Ten L.N."/>
            <person name="Im W.T."/>
        </authorList>
    </citation>
    <scope>NUCLEOTIDE SEQUENCE [LARGE SCALE GENOMIC DNA]</scope>
    <source>
        <strain evidence="2 3">KCTC 13059</strain>
    </source>
</reference>
<name>A0A3B0C302_9BACL</name>
<dbReference type="PANTHER" id="PTHR30383:SF5">
    <property type="entry name" value="SGNH HYDROLASE-TYPE ESTERASE DOMAIN-CONTAINING PROTEIN"/>
    <property type="match status" value="1"/>
</dbReference>
<evidence type="ECO:0000313" key="2">
    <source>
        <dbReference type="EMBL" id="RKN78968.1"/>
    </source>
</evidence>
<dbReference type="SUPFAM" id="SSF52266">
    <property type="entry name" value="SGNH hydrolase"/>
    <property type="match status" value="1"/>
</dbReference>
<sequence length="230" mass="25782">MVLDVFNQTEGKPLLIQPKSRLVMIGDSITDCGRAKPIGEGRGEALGKGYVSLVDALLGTVYPGHEIRVTNMGTGGNTVRNLKERWQTDVIDLKPDWLSIMIGINDVWRQYDLPTYSEKHVRIEEYESTLRELVGQTQPLVKGLVLMTPFYIEPNRDDAMRAAMDRYGQVVKKLAEETGAVFIDTQKAFDDVLPHYYPATLAWDRVHPNMTGHMVLARAFLSGVGFGWNG</sequence>
<dbReference type="CDD" id="cd01834">
    <property type="entry name" value="SGNH_hydrolase_like_2"/>
    <property type="match status" value="1"/>
</dbReference>
<gene>
    <name evidence="2" type="ORF">D7M11_21590</name>
</gene>
<dbReference type="EMBL" id="RBAH01000017">
    <property type="protein sequence ID" value="RKN78968.1"/>
    <property type="molecule type" value="Genomic_DNA"/>
</dbReference>
<dbReference type="Gene3D" id="3.40.50.1110">
    <property type="entry name" value="SGNH hydrolase"/>
    <property type="match status" value="1"/>
</dbReference>
<accession>A0A3B0C302</accession>
<protein>
    <submittedName>
        <fullName evidence="2">GDSL family lipase</fullName>
    </submittedName>
</protein>
<dbReference type="InterPro" id="IPR051532">
    <property type="entry name" value="Ester_Hydrolysis_Enzymes"/>
</dbReference>